<evidence type="ECO:0000256" key="1">
    <source>
        <dbReference type="SAM" id="Phobius"/>
    </source>
</evidence>
<feature type="transmembrane region" description="Helical" evidence="1">
    <location>
        <begin position="46"/>
        <end position="69"/>
    </location>
</feature>
<keyword evidence="1" id="KW-0812">Transmembrane</keyword>
<keyword evidence="1" id="KW-0472">Membrane</keyword>
<proteinExistence type="predicted"/>
<sequence>MTLISWQLGRSDAADDLAAQEIGTVDKRETAVHSTSTVQDNRPSSIAVGSGACIFLACVFSLLIMLDVASLGTHLAIMRSNLAHRCKCMSKRAYTSKE</sequence>
<reference evidence="2" key="1">
    <citation type="journal article" date="2023" name="G3 (Bethesda)">
        <title>A reference genome for the long-term kleptoplast-retaining sea slug Elysia crispata morphotype clarki.</title>
        <authorList>
            <person name="Eastman K.E."/>
            <person name="Pendleton A.L."/>
            <person name="Shaikh M.A."/>
            <person name="Suttiyut T."/>
            <person name="Ogas R."/>
            <person name="Tomko P."/>
            <person name="Gavelis G."/>
            <person name="Widhalm J.R."/>
            <person name="Wisecaver J.H."/>
        </authorList>
    </citation>
    <scope>NUCLEOTIDE SEQUENCE</scope>
    <source>
        <strain evidence="2">ECLA1</strain>
    </source>
</reference>
<organism evidence="2 3">
    <name type="scientific">Elysia crispata</name>
    <name type="common">lettuce slug</name>
    <dbReference type="NCBI Taxonomy" id="231223"/>
    <lineage>
        <taxon>Eukaryota</taxon>
        <taxon>Metazoa</taxon>
        <taxon>Spiralia</taxon>
        <taxon>Lophotrochozoa</taxon>
        <taxon>Mollusca</taxon>
        <taxon>Gastropoda</taxon>
        <taxon>Heterobranchia</taxon>
        <taxon>Euthyneura</taxon>
        <taxon>Panpulmonata</taxon>
        <taxon>Sacoglossa</taxon>
        <taxon>Placobranchoidea</taxon>
        <taxon>Plakobranchidae</taxon>
        <taxon>Elysia</taxon>
    </lineage>
</organism>
<keyword evidence="1" id="KW-1133">Transmembrane helix</keyword>
<dbReference type="Proteomes" id="UP001283361">
    <property type="component" value="Unassembled WGS sequence"/>
</dbReference>
<comment type="caution">
    <text evidence="2">The sequence shown here is derived from an EMBL/GenBank/DDBJ whole genome shotgun (WGS) entry which is preliminary data.</text>
</comment>
<gene>
    <name evidence="2" type="ORF">RRG08_015924</name>
</gene>
<dbReference type="EMBL" id="JAWDGP010001540">
    <property type="protein sequence ID" value="KAK3790455.1"/>
    <property type="molecule type" value="Genomic_DNA"/>
</dbReference>
<name>A0AAE1E1T7_9GAST</name>
<evidence type="ECO:0000313" key="2">
    <source>
        <dbReference type="EMBL" id="KAK3790455.1"/>
    </source>
</evidence>
<keyword evidence="3" id="KW-1185">Reference proteome</keyword>
<dbReference type="AlphaFoldDB" id="A0AAE1E1T7"/>
<accession>A0AAE1E1T7</accession>
<evidence type="ECO:0000313" key="3">
    <source>
        <dbReference type="Proteomes" id="UP001283361"/>
    </source>
</evidence>
<protein>
    <submittedName>
        <fullName evidence="2">Uncharacterized protein</fullName>
    </submittedName>
</protein>